<protein>
    <submittedName>
        <fullName evidence="1">Uncharacterized protein</fullName>
    </submittedName>
</protein>
<accession>A0A512HKF8</accession>
<reference evidence="1 2" key="1">
    <citation type="submission" date="2019-07" db="EMBL/GenBank/DDBJ databases">
        <title>Whole genome shotgun sequence of Rhizobium naphthalenivorans NBRC 107585.</title>
        <authorList>
            <person name="Hosoyama A."/>
            <person name="Uohara A."/>
            <person name="Ohji S."/>
            <person name="Ichikawa N."/>
        </authorList>
    </citation>
    <scope>NUCLEOTIDE SEQUENCE [LARGE SCALE GENOMIC DNA]</scope>
    <source>
        <strain evidence="1 2">NBRC 107585</strain>
    </source>
</reference>
<dbReference type="AlphaFoldDB" id="A0A512HKF8"/>
<name>A0A512HKF8_9HYPH</name>
<organism evidence="1 2">
    <name type="scientific">Ciceribacter naphthalenivorans</name>
    <dbReference type="NCBI Taxonomy" id="1118451"/>
    <lineage>
        <taxon>Bacteria</taxon>
        <taxon>Pseudomonadati</taxon>
        <taxon>Pseudomonadota</taxon>
        <taxon>Alphaproteobacteria</taxon>
        <taxon>Hyphomicrobiales</taxon>
        <taxon>Rhizobiaceae</taxon>
        <taxon>Ciceribacter</taxon>
    </lineage>
</organism>
<gene>
    <name evidence="1" type="ORF">RNA01_28670</name>
</gene>
<comment type="caution">
    <text evidence="1">The sequence shown here is derived from an EMBL/GenBank/DDBJ whole genome shotgun (WGS) entry which is preliminary data.</text>
</comment>
<sequence>MRDGDVVRWSPNIPLSIVENQVFDVHELAGDPHAGGGVMEVCPLDEPRSDWAAPYNFIEARQLILGVSDRRKKGRQRQITYFIGHCYISVNCLILKLS</sequence>
<evidence type="ECO:0000313" key="1">
    <source>
        <dbReference type="EMBL" id="GEO85935.1"/>
    </source>
</evidence>
<dbReference type="EMBL" id="BJZP01000014">
    <property type="protein sequence ID" value="GEO85935.1"/>
    <property type="molecule type" value="Genomic_DNA"/>
</dbReference>
<dbReference type="Proteomes" id="UP000321717">
    <property type="component" value="Unassembled WGS sequence"/>
</dbReference>
<keyword evidence="2" id="KW-1185">Reference proteome</keyword>
<proteinExistence type="predicted"/>
<evidence type="ECO:0000313" key="2">
    <source>
        <dbReference type="Proteomes" id="UP000321717"/>
    </source>
</evidence>